<dbReference type="Pfam" id="PF00431">
    <property type="entry name" value="CUB"/>
    <property type="match status" value="1"/>
</dbReference>
<evidence type="ECO:0000259" key="3">
    <source>
        <dbReference type="PROSITE" id="PS01180"/>
    </source>
</evidence>
<dbReference type="PANTHER" id="PTHR47537">
    <property type="entry name" value="CUBILIN"/>
    <property type="match status" value="1"/>
</dbReference>
<dbReference type="InterPro" id="IPR000859">
    <property type="entry name" value="CUB_dom"/>
</dbReference>
<comment type="caution">
    <text evidence="2">Lacks conserved residue(s) required for the propagation of feature annotation.</text>
</comment>
<dbReference type="EMBL" id="VXIV02002624">
    <property type="protein sequence ID" value="KAF6024067.1"/>
    <property type="molecule type" value="Genomic_DNA"/>
</dbReference>
<evidence type="ECO:0000313" key="5">
    <source>
        <dbReference type="Proteomes" id="UP000593567"/>
    </source>
</evidence>
<dbReference type="PROSITE" id="PS01180">
    <property type="entry name" value="CUB"/>
    <property type="match status" value="1"/>
</dbReference>
<dbReference type="InterPro" id="IPR053207">
    <property type="entry name" value="Non-NMDA_GluR_Accessory"/>
</dbReference>
<accession>A0A7J7JDF6</accession>
<gene>
    <name evidence="4" type="ORF">EB796_017629</name>
</gene>
<comment type="caution">
    <text evidence="4">The sequence shown here is derived from an EMBL/GenBank/DDBJ whole genome shotgun (WGS) entry which is preliminary data.</text>
</comment>
<keyword evidence="5" id="KW-1185">Reference proteome</keyword>
<dbReference type="SUPFAM" id="SSF49854">
    <property type="entry name" value="Spermadhesin, CUB domain"/>
    <property type="match status" value="1"/>
</dbReference>
<name>A0A7J7JDF6_BUGNE</name>
<evidence type="ECO:0000256" key="2">
    <source>
        <dbReference type="PROSITE-ProRule" id="PRU00059"/>
    </source>
</evidence>
<dbReference type="InterPro" id="IPR035914">
    <property type="entry name" value="Sperma_CUB_dom_sf"/>
</dbReference>
<keyword evidence="1" id="KW-1015">Disulfide bond</keyword>
<evidence type="ECO:0000256" key="1">
    <source>
        <dbReference type="ARBA" id="ARBA00023157"/>
    </source>
</evidence>
<protein>
    <recommendedName>
        <fullName evidence="3">CUB domain-containing protein</fullName>
    </recommendedName>
</protein>
<dbReference type="OrthoDB" id="6369184at2759"/>
<dbReference type="Gene3D" id="2.60.120.290">
    <property type="entry name" value="Spermadhesin, CUB domain"/>
    <property type="match status" value="1"/>
</dbReference>
<sequence>MTKNSQARGFKFQYQFVTDFGIKADEVVPYTPCTFWYKKSVKAEGEITSPNYPGIYPKGTLCQYLFDGDGSRVSIKFTDFDVIGYPPLCNEERDSDYVRLSNYRDTEDKMMDM</sequence>
<dbReference type="AlphaFoldDB" id="A0A7J7JDF6"/>
<dbReference type="CDD" id="cd00041">
    <property type="entry name" value="CUB"/>
    <property type="match status" value="1"/>
</dbReference>
<dbReference type="PANTHER" id="PTHR47537:SF2">
    <property type="entry name" value="CUBILIN"/>
    <property type="match status" value="1"/>
</dbReference>
<dbReference type="GO" id="GO:0005886">
    <property type="term" value="C:plasma membrane"/>
    <property type="evidence" value="ECO:0007669"/>
    <property type="project" value="TreeGrafter"/>
</dbReference>
<organism evidence="4 5">
    <name type="scientific">Bugula neritina</name>
    <name type="common">Brown bryozoan</name>
    <name type="synonym">Sertularia neritina</name>
    <dbReference type="NCBI Taxonomy" id="10212"/>
    <lineage>
        <taxon>Eukaryota</taxon>
        <taxon>Metazoa</taxon>
        <taxon>Spiralia</taxon>
        <taxon>Lophotrochozoa</taxon>
        <taxon>Bryozoa</taxon>
        <taxon>Gymnolaemata</taxon>
        <taxon>Cheilostomatida</taxon>
        <taxon>Flustrina</taxon>
        <taxon>Buguloidea</taxon>
        <taxon>Bugulidae</taxon>
        <taxon>Bugula</taxon>
    </lineage>
</organism>
<proteinExistence type="predicted"/>
<dbReference type="Proteomes" id="UP000593567">
    <property type="component" value="Unassembled WGS sequence"/>
</dbReference>
<feature type="domain" description="CUB" evidence="3">
    <location>
        <begin position="33"/>
        <end position="113"/>
    </location>
</feature>
<evidence type="ECO:0000313" key="4">
    <source>
        <dbReference type="EMBL" id="KAF6024067.1"/>
    </source>
</evidence>
<reference evidence="4" key="1">
    <citation type="submission" date="2020-06" db="EMBL/GenBank/DDBJ databases">
        <title>Draft genome of Bugula neritina, a colonial animal packing powerful symbionts and potential medicines.</title>
        <authorList>
            <person name="Rayko M."/>
        </authorList>
    </citation>
    <scope>NUCLEOTIDE SEQUENCE [LARGE SCALE GENOMIC DNA]</scope>
    <source>
        <strain evidence="4">Kwan_BN1</strain>
    </source>
</reference>